<feature type="compositionally biased region" description="Basic residues" evidence="8">
    <location>
        <begin position="223"/>
        <end position="233"/>
    </location>
</feature>
<keyword evidence="3" id="KW-0677">Repeat</keyword>
<dbReference type="PANTHER" id="PTHR24376:SF235">
    <property type="entry name" value="C2H2-TYPE DOMAIN-CONTAINING PROTEIN"/>
    <property type="match status" value="1"/>
</dbReference>
<proteinExistence type="predicted"/>
<protein>
    <recommendedName>
        <fullName evidence="9">C2H2-type domain-containing protein</fullName>
    </recommendedName>
</protein>
<dbReference type="Pfam" id="PF00096">
    <property type="entry name" value="zf-C2H2"/>
    <property type="match status" value="5"/>
</dbReference>
<evidence type="ECO:0000256" key="2">
    <source>
        <dbReference type="ARBA" id="ARBA00022723"/>
    </source>
</evidence>
<accession>A0A3B4AIX3</accession>
<dbReference type="InterPro" id="IPR036236">
    <property type="entry name" value="Znf_C2H2_sf"/>
</dbReference>
<evidence type="ECO:0000256" key="8">
    <source>
        <dbReference type="SAM" id="MobiDB-lite"/>
    </source>
</evidence>
<dbReference type="InterPro" id="IPR013087">
    <property type="entry name" value="Znf_C2H2_type"/>
</dbReference>
<keyword evidence="5" id="KW-0862">Zinc</keyword>
<dbReference type="PROSITE" id="PS50157">
    <property type="entry name" value="ZINC_FINGER_C2H2_2"/>
    <property type="match status" value="6"/>
</dbReference>
<dbReference type="SMART" id="SM00355">
    <property type="entry name" value="ZnF_C2H2"/>
    <property type="match status" value="8"/>
</dbReference>
<reference evidence="10" key="2">
    <citation type="submission" date="2025-09" db="UniProtKB">
        <authorList>
            <consortium name="Ensembl"/>
        </authorList>
    </citation>
    <scope>IDENTIFICATION</scope>
</reference>
<feature type="compositionally biased region" description="Basic and acidic residues" evidence="8">
    <location>
        <begin position="275"/>
        <end position="296"/>
    </location>
</feature>
<evidence type="ECO:0000256" key="5">
    <source>
        <dbReference type="ARBA" id="ARBA00022833"/>
    </source>
</evidence>
<feature type="domain" description="C2H2-type" evidence="9">
    <location>
        <begin position="304"/>
        <end position="332"/>
    </location>
</feature>
<evidence type="ECO:0000256" key="6">
    <source>
        <dbReference type="ARBA" id="ARBA00023242"/>
    </source>
</evidence>
<dbReference type="Pfam" id="PF13912">
    <property type="entry name" value="zf-C2H2_6"/>
    <property type="match status" value="1"/>
</dbReference>
<keyword evidence="2" id="KW-0479">Metal-binding</keyword>
<feature type="domain" description="C2H2-type" evidence="9">
    <location>
        <begin position="122"/>
        <end position="149"/>
    </location>
</feature>
<feature type="domain" description="C2H2-type" evidence="9">
    <location>
        <begin position="361"/>
        <end position="388"/>
    </location>
</feature>
<evidence type="ECO:0000259" key="9">
    <source>
        <dbReference type="PROSITE" id="PS50157"/>
    </source>
</evidence>
<dbReference type="AlphaFoldDB" id="A0A3B4AIX3"/>
<feature type="domain" description="C2H2-type" evidence="9">
    <location>
        <begin position="93"/>
        <end position="120"/>
    </location>
</feature>
<keyword evidence="4 7" id="KW-0863">Zinc-finger</keyword>
<feature type="domain" description="C2H2-type" evidence="9">
    <location>
        <begin position="150"/>
        <end position="178"/>
    </location>
</feature>
<dbReference type="Proteomes" id="UP000261520">
    <property type="component" value="Unplaced"/>
</dbReference>
<dbReference type="PROSITE" id="PS00028">
    <property type="entry name" value="ZINC_FINGER_C2H2_1"/>
    <property type="match status" value="6"/>
</dbReference>
<dbReference type="GO" id="GO:0005634">
    <property type="term" value="C:nucleus"/>
    <property type="evidence" value="ECO:0007669"/>
    <property type="project" value="UniProtKB-SubCell"/>
</dbReference>
<evidence type="ECO:0000256" key="4">
    <source>
        <dbReference type="ARBA" id="ARBA00022771"/>
    </source>
</evidence>
<evidence type="ECO:0000313" key="11">
    <source>
        <dbReference type="Proteomes" id="UP000261520"/>
    </source>
</evidence>
<sequence>MDSDILNIEDIVMGRALPDPPAAEPPPKPVETIKPKPATNGPPAPTVTSYQHENLQCFQCFITFCSAKAKERHMKKSHREEYKQVLQQGNTLFTCYVCDRTFSSSEELTQHQPTHSKDDKPFKCAHCKESFKTFSELTVHRRQQCPERQFPCKDCSETFRSAAMLRTHRLAQHPRQEETTELQPDDTNKAPTCKKCGQSFESETEFLSHTEGPDGQCNGTAPAKKRQATKRKKKDEGEETEDTEKAQSTSESTSTVEEKGKPVGAKRGRPAKATAKTDEEEKPADEDQAKEKKSKAEAAPPRQMPCPDCDLTFLSLVQLRAHKKEKHTQKKAHPCEECEESFARQEQLDAHMSRVHAVGRFACSMCGKSFGRERTLKAHEKTHTEEENQASKR</sequence>
<dbReference type="GO" id="GO:0008270">
    <property type="term" value="F:zinc ion binding"/>
    <property type="evidence" value="ECO:0007669"/>
    <property type="project" value="UniProtKB-KW"/>
</dbReference>
<organism evidence="10 11">
    <name type="scientific">Periophthalmus magnuspinnatus</name>
    <dbReference type="NCBI Taxonomy" id="409849"/>
    <lineage>
        <taxon>Eukaryota</taxon>
        <taxon>Metazoa</taxon>
        <taxon>Chordata</taxon>
        <taxon>Craniata</taxon>
        <taxon>Vertebrata</taxon>
        <taxon>Euteleostomi</taxon>
        <taxon>Actinopterygii</taxon>
        <taxon>Neopterygii</taxon>
        <taxon>Teleostei</taxon>
        <taxon>Neoteleostei</taxon>
        <taxon>Acanthomorphata</taxon>
        <taxon>Gobiaria</taxon>
        <taxon>Gobiiformes</taxon>
        <taxon>Gobioidei</taxon>
        <taxon>Gobiidae</taxon>
        <taxon>Oxudercinae</taxon>
        <taxon>Periophthalmus</taxon>
    </lineage>
</organism>
<feature type="region of interest" description="Disordered" evidence="8">
    <location>
        <begin position="168"/>
        <end position="308"/>
    </location>
</feature>
<reference evidence="10" key="1">
    <citation type="submission" date="2025-08" db="UniProtKB">
        <authorList>
            <consortium name="Ensembl"/>
        </authorList>
    </citation>
    <scope>IDENTIFICATION</scope>
</reference>
<dbReference type="PANTHER" id="PTHR24376">
    <property type="entry name" value="ZINC FINGER PROTEIN"/>
    <property type="match status" value="1"/>
</dbReference>
<evidence type="ECO:0000256" key="3">
    <source>
        <dbReference type="ARBA" id="ARBA00022737"/>
    </source>
</evidence>
<keyword evidence="11" id="KW-1185">Reference proteome</keyword>
<comment type="subcellular location">
    <subcellularLocation>
        <location evidence="1">Nucleus</location>
    </subcellularLocation>
</comment>
<feature type="compositionally biased region" description="Pro residues" evidence="8">
    <location>
        <begin position="18"/>
        <end position="29"/>
    </location>
</feature>
<keyword evidence="6" id="KW-0539">Nucleus</keyword>
<feature type="domain" description="C2H2-type" evidence="9">
    <location>
        <begin position="333"/>
        <end position="361"/>
    </location>
</feature>
<dbReference type="RefSeq" id="XP_055083856.1">
    <property type="nucleotide sequence ID" value="XM_055227881.1"/>
</dbReference>
<evidence type="ECO:0000313" key="10">
    <source>
        <dbReference type="Ensembl" id="ENSPMGP00000016569.1"/>
    </source>
</evidence>
<evidence type="ECO:0000256" key="7">
    <source>
        <dbReference type="PROSITE-ProRule" id="PRU00042"/>
    </source>
</evidence>
<feature type="region of interest" description="Disordered" evidence="8">
    <location>
        <begin position="1"/>
        <end position="44"/>
    </location>
</feature>
<dbReference type="Ensembl" id="ENSPMGT00000017696.1">
    <property type="protein sequence ID" value="ENSPMGP00000016569.1"/>
    <property type="gene ID" value="ENSPMGG00000013608.1"/>
</dbReference>
<dbReference type="FunFam" id="3.30.160.60:FF:000100">
    <property type="entry name" value="Zinc finger 45-like"/>
    <property type="match status" value="1"/>
</dbReference>
<dbReference type="OrthoDB" id="6910977at2759"/>
<dbReference type="GeneID" id="117383923"/>
<evidence type="ECO:0000256" key="1">
    <source>
        <dbReference type="ARBA" id="ARBA00004123"/>
    </source>
</evidence>
<dbReference type="Gene3D" id="3.30.160.60">
    <property type="entry name" value="Classic Zinc Finger"/>
    <property type="match status" value="5"/>
</dbReference>
<dbReference type="STRING" id="409849.ENSPMGP00000016569"/>
<name>A0A3B4AIX3_9GOBI</name>
<dbReference type="SUPFAM" id="SSF57667">
    <property type="entry name" value="beta-beta-alpha zinc fingers"/>
    <property type="match status" value="4"/>
</dbReference>